<organism evidence="2">
    <name type="scientific">Yersinia ruckeri</name>
    <dbReference type="NCBI Taxonomy" id="29486"/>
    <lineage>
        <taxon>Bacteria</taxon>
        <taxon>Pseudomonadati</taxon>
        <taxon>Pseudomonadota</taxon>
        <taxon>Gammaproteobacteria</taxon>
        <taxon>Enterobacterales</taxon>
        <taxon>Yersiniaceae</taxon>
        <taxon>Yersinia</taxon>
    </lineage>
</organism>
<dbReference type="GeneID" id="66877950"/>
<name>A0A085U755_YERRU</name>
<evidence type="ECO:0000256" key="1">
    <source>
        <dbReference type="SAM" id="MobiDB-lite"/>
    </source>
</evidence>
<dbReference type="PATRIC" id="fig|29486.44.peg.1815"/>
<protein>
    <submittedName>
        <fullName evidence="2">Uncharacterized protein</fullName>
    </submittedName>
</protein>
<reference evidence="2" key="1">
    <citation type="journal article" date="2015" name="Genome Announc.">
        <title>Complete Genome Sequence of Yersinia ruckeri Strain CSF007-82, Etiologic Agent of Red Mouth Disease in Salmonid Fish.</title>
        <authorList>
            <person name="Nelson M.C."/>
            <person name="LaPatra S.E."/>
            <person name="Welch T.J."/>
            <person name="Graf J."/>
        </authorList>
    </citation>
    <scope>NUCLEOTIDE SEQUENCE</scope>
    <source>
        <strain evidence="2">CSF007-82</strain>
    </source>
</reference>
<gene>
    <name evidence="2" type="ORF">CSF007_0845</name>
</gene>
<dbReference type="AlphaFoldDB" id="A0A085U755"/>
<dbReference type="EMBL" id="LN681231">
    <property type="protein sequence ID" value="CEK25963.1"/>
    <property type="molecule type" value="Genomic_DNA"/>
</dbReference>
<feature type="compositionally biased region" description="Basic and acidic residues" evidence="1">
    <location>
        <begin position="20"/>
        <end position="43"/>
    </location>
</feature>
<sequence length="50" mass="5928">MKAQKTHFSVQKIRPRKIPKKNDLTRKKNSHKADNVVWEEKKKASTRLAK</sequence>
<feature type="region of interest" description="Disordered" evidence="1">
    <location>
        <begin position="1"/>
        <end position="50"/>
    </location>
</feature>
<evidence type="ECO:0000313" key="2">
    <source>
        <dbReference type="EMBL" id="CEK25963.1"/>
    </source>
</evidence>
<proteinExistence type="predicted"/>
<dbReference type="RefSeq" id="WP_004723336.1">
    <property type="nucleotide sequence ID" value="NZ_CABIHT010000057.1"/>
</dbReference>
<accession>A0A085U755</accession>